<evidence type="ECO:0000313" key="2">
    <source>
        <dbReference type="Proteomes" id="UP000003793"/>
    </source>
</evidence>
<sequence>MHIFYRCYIVKNADKCVKAGKEKGNPGNGKGKNFLGRYI</sequence>
<dbReference type="AlphaFoldDB" id="C0BF42"/>
<accession>C0BF42</accession>
<organism evidence="1 2">
    <name type="scientific">Coprococcus comes ATCC 27758</name>
    <dbReference type="NCBI Taxonomy" id="470146"/>
    <lineage>
        <taxon>Bacteria</taxon>
        <taxon>Bacillati</taxon>
        <taxon>Bacillota</taxon>
        <taxon>Clostridia</taxon>
        <taxon>Lachnospirales</taxon>
        <taxon>Lachnospiraceae</taxon>
        <taxon>Coprococcus</taxon>
    </lineage>
</organism>
<evidence type="ECO:0000313" key="1">
    <source>
        <dbReference type="EMBL" id="EEG87887.1"/>
    </source>
</evidence>
<dbReference type="EMBL" id="ABVR01000046">
    <property type="protein sequence ID" value="EEG87887.1"/>
    <property type="molecule type" value="Genomic_DNA"/>
</dbReference>
<dbReference type="Proteomes" id="UP000003793">
    <property type="component" value="Unassembled WGS sequence"/>
</dbReference>
<name>C0BF42_9FIRM</name>
<reference evidence="1 2" key="2">
    <citation type="submission" date="2009-03" db="EMBL/GenBank/DDBJ databases">
        <title>Draft genome sequence of Coprococcus comes (ATCC 27758).</title>
        <authorList>
            <person name="Sudarsanam P."/>
            <person name="Ley R."/>
            <person name="Guruge J."/>
            <person name="Turnbaugh P.J."/>
            <person name="Mahowald M."/>
            <person name="Liep D."/>
            <person name="Gordon J."/>
        </authorList>
    </citation>
    <scope>NUCLEOTIDE SEQUENCE [LARGE SCALE GENOMIC DNA]</scope>
    <source>
        <strain evidence="1 2">ATCC 27758</strain>
    </source>
</reference>
<gene>
    <name evidence="1" type="ORF">COPCOM_03807</name>
</gene>
<proteinExistence type="predicted"/>
<comment type="caution">
    <text evidence="1">The sequence shown here is derived from an EMBL/GenBank/DDBJ whole genome shotgun (WGS) entry which is preliminary data.</text>
</comment>
<protein>
    <submittedName>
        <fullName evidence="1">Uncharacterized protein</fullName>
    </submittedName>
</protein>
<reference evidence="1 2" key="1">
    <citation type="submission" date="2009-02" db="EMBL/GenBank/DDBJ databases">
        <authorList>
            <person name="Fulton L."/>
            <person name="Clifton S."/>
            <person name="Fulton B."/>
            <person name="Xu J."/>
            <person name="Minx P."/>
            <person name="Pepin K.H."/>
            <person name="Johnson M."/>
            <person name="Bhonagiri V."/>
            <person name="Nash W.E."/>
            <person name="Mardis E.R."/>
            <person name="Wilson R.K."/>
        </authorList>
    </citation>
    <scope>NUCLEOTIDE SEQUENCE [LARGE SCALE GENOMIC DNA]</scope>
    <source>
        <strain evidence="1 2">ATCC 27758</strain>
    </source>
</reference>
<dbReference type="HOGENOM" id="CLU_3308044_0_0_9"/>